<dbReference type="Proteomes" id="UP000002020">
    <property type="component" value="Chromosome"/>
</dbReference>
<dbReference type="SUPFAM" id="SSF53474">
    <property type="entry name" value="alpha/beta-Hydrolases"/>
    <property type="match status" value="1"/>
</dbReference>
<evidence type="ECO:0000256" key="2">
    <source>
        <dbReference type="SAM" id="Phobius"/>
    </source>
</evidence>
<dbReference type="KEGG" id="pml:ATP_00396"/>
<dbReference type="STRING" id="37692.ATP_00396"/>
<evidence type="ECO:0000313" key="4">
    <source>
        <dbReference type="EMBL" id="CAP18583.1"/>
    </source>
</evidence>
<dbReference type="InterPro" id="IPR029058">
    <property type="entry name" value="AB_hydrolase_fold"/>
</dbReference>
<reference evidence="4 5" key="1">
    <citation type="journal article" date="2008" name="BMC Genomics">
        <title>The linear chromosome of the plant-pathogenic mycoplasma 'Candidatus Phytoplasma mali'.</title>
        <authorList>
            <person name="Kube M."/>
            <person name="Schneider B."/>
            <person name="Kuhl H."/>
            <person name="Dandekar T."/>
            <person name="Heitmann K."/>
            <person name="Migdoll A.M."/>
            <person name="Reinhardt R."/>
            <person name="Seemueller E."/>
        </authorList>
    </citation>
    <scope>NUCLEOTIDE SEQUENCE [LARGE SCALE GENOMIC DNA]</scope>
    <source>
        <strain evidence="4 5">AT</strain>
    </source>
</reference>
<keyword evidence="1" id="KW-0175">Coiled coil</keyword>
<dbReference type="InterPro" id="IPR022742">
    <property type="entry name" value="Hydrolase_4"/>
</dbReference>
<sequence>MKIKYLKNKYFYLIISFILLINLNLFFFSLNIYAYSDNLEDIIYYEFKKADNAKANIVITNEIEENCQKYKNLIKELKKNKYNVFLYDIRGYNKSSKNKIDNDNLEILLKDLQKILMFLKNKNKLPNFLLGNFIGGILNNCYAIKYNDVKGIINIATPTSIFKSYFLNLENNNELKIIKNNIKITQNFIQNIMILGINYLNENLDKYKVPFFVLHGQKDSIVPYDNSTNFFTIVAVNKKIKLYENSDHNLFNDSDYKQVNLDIIEWLNKQIN</sequence>
<dbReference type="InterPro" id="IPR051044">
    <property type="entry name" value="MAG_DAG_Lipase"/>
</dbReference>
<evidence type="ECO:0000313" key="5">
    <source>
        <dbReference type="Proteomes" id="UP000002020"/>
    </source>
</evidence>
<keyword evidence="2" id="KW-0812">Transmembrane</keyword>
<dbReference type="HOGENOM" id="CLU_026209_7_2_14"/>
<proteinExistence type="predicted"/>
<gene>
    <name evidence="4" type="primary">pldB</name>
    <name evidence="4" type="ordered locus">ATP_00396</name>
</gene>
<feature type="transmembrane region" description="Helical" evidence="2">
    <location>
        <begin position="12"/>
        <end position="35"/>
    </location>
</feature>
<dbReference type="PANTHER" id="PTHR11614">
    <property type="entry name" value="PHOSPHOLIPASE-RELATED"/>
    <property type="match status" value="1"/>
</dbReference>
<keyword evidence="2" id="KW-1133">Transmembrane helix</keyword>
<dbReference type="Gene3D" id="3.40.50.1820">
    <property type="entry name" value="alpha/beta hydrolase"/>
    <property type="match status" value="1"/>
</dbReference>
<protein>
    <submittedName>
        <fullName evidence="4">Probable lysophospholipase</fullName>
    </submittedName>
</protein>
<feature type="coiled-coil region" evidence="1">
    <location>
        <begin position="60"/>
        <end position="122"/>
    </location>
</feature>
<dbReference type="AlphaFoldDB" id="B3QZH6"/>
<dbReference type="eggNOG" id="COG2267">
    <property type="taxonomic scope" value="Bacteria"/>
</dbReference>
<evidence type="ECO:0000259" key="3">
    <source>
        <dbReference type="Pfam" id="PF12146"/>
    </source>
</evidence>
<keyword evidence="5" id="KW-1185">Reference proteome</keyword>
<accession>B3QZH6</accession>
<organism evidence="5">
    <name type="scientific">Phytoplasma mali (strain AT)</name>
    <dbReference type="NCBI Taxonomy" id="482235"/>
    <lineage>
        <taxon>Bacteria</taxon>
        <taxon>Bacillati</taxon>
        <taxon>Mycoplasmatota</taxon>
        <taxon>Mollicutes</taxon>
        <taxon>Acholeplasmatales</taxon>
        <taxon>Acholeplasmataceae</taxon>
        <taxon>Candidatus Phytoplasma</taxon>
        <taxon>16SrX (Apple proliferation group)</taxon>
    </lineage>
</organism>
<dbReference type="EMBL" id="CU469464">
    <property type="protein sequence ID" value="CAP18583.1"/>
    <property type="molecule type" value="Genomic_DNA"/>
</dbReference>
<dbReference type="Pfam" id="PF12146">
    <property type="entry name" value="Hydrolase_4"/>
    <property type="match status" value="2"/>
</dbReference>
<feature type="domain" description="Serine aminopeptidase S33" evidence="3">
    <location>
        <begin position="52"/>
        <end position="160"/>
    </location>
</feature>
<keyword evidence="2" id="KW-0472">Membrane</keyword>
<feature type="domain" description="Serine aminopeptidase S33" evidence="3">
    <location>
        <begin position="193"/>
        <end position="255"/>
    </location>
</feature>
<evidence type="ECO:0000256" key="1">
    <source>
        <dbReference type="SAM" id="Coils"/>
    </source>
</evidence>
<name>B3QZH6_PHYMT</name>